<dbReference type="AlphaFoldDB" id="A0AAY4E8X7"/>
<feature type="compositionally biased region" description="Polar residues" evidence="4">
    <location>
        <begin position="9"/>
        <end position="23"/>
    </location>
</feature>
<dbReference type="InterPro" id="IPR011029">
    <property type="entry name" value="DEATH-like_dom_sf"/>
</dbReference>
<dbReference type="PROSITE" id="PS00107">
    <property type="entry name" value="PROTEIN_KINASE_ATP"/>
    <property type="match status" value="1"/>
</dbReference>
<dbReference type="GO" id="GO:0007165">
    <property type="term" value="P:signal transduction"/>
    <property type="evidence" value="ECO:0007669"/>
    <property type="project" value="InterPro"/>
</dbReference>
<name>A0AAY4E8X7_9TELE</name>
<dbReference type="GeneTree" id="ENSGT00940000160502"/>
<dbReference type="SMART" id="SM00005">
    <property type="entry name" value="DEATH"/>
    <property type="match status" value="1"/>
</dbReference>
<evidence type="ECO:0000259" key="5">
    <source>
        <dbReference type="PROSITE" id="PS50011"/>
    </source>
</evidence>
<dbReference type="GO" id="GO:0005886">
    <property type="term" value="C:plasma membrane"/>
    <property type="evidence" value="ECO:0007669"/>
    <property type="project" value="TreeGrafter"/>
</dbReference>
<evidence type="ECO:0008006" key="9">
    <source>
        <dbReference type="Google" id="ProtNLM"/>
    </source>
</evidence>
<feature type="region of interest" description="Disordered" evidence="4">
    <location>
        <begin position="1"/>
        <end position="34"/>
    </location>
</feature>
<evidence type="ECO:0000256" key="3">
    <source>
        <dbReference type="PROSITE-ProRule" id="PRU10141"/>
    </source>
</evidence>
<sequence length="707" mass="78062">MSRYARVRSPTTCADTSQADTGQSGAGDGAAVPASVRSGTAEYANWEARCRWKMSSAGYLYDLPPVVVSDFCRVMDTLSHSDWTRFASRVALDQTELRQIQNCEGRTDRLMNSWGNRNGTVSELLRVLEELSLFRARDIVLNCEQCLGCPQNPCSDVHTLKWKVQLFPLNIPLPEPEPPPLGMESKERVMSTVEEPQSLLSMDSPSIRAMCWSFEEIQRGTENFSEARRIGEGGFGLVYRATMRNTDFAVKKLKEDSQLDWTILKQSFKTEVENLSIYRHPNIMDFVGYSIGGGTHCLLYVLMPNGSLEDRLHCPARTALSWQQRISILKGSAKGIQFLHSCSPKVIHGDVKSSNILLGEHLEPKLSDFGLARLCQTPSRATGKTTTVAQTMTVRGTLAYLPDEYLKDGQLGVVTDVFSFGVVMLEVLTGRKALEMSSASKAVYLKDLVSEIGDEQTESNAKETREQTLDKAAKHICKKHLDPKLGLSVPVPVGPVEISKLACMCLDRRRKRRPQMTEVFKQLEEVSSSQKTSCCIHATVNVSSDLPDPSPPKTLFSSDEMGSLGREFSKLGPQEDTYYCLQIPQISSLRSSASQSSELPKSEKIVGTWDTPVSSRIPCESDESQGYSQYSFHSGSGGNSETQWSIPSQKVVVNPVKQRLVQKIKLYEAGFIASSDLLSSGGSMSNPSQEPVESDELAGSPLQTKST</sequence>
<dbReference type="InterPro" id="IPR008271">
    <property type="entry name" value="Ser/Thr_kinase_AS"/>
</dbReference>
<evidence type="ECO:0000313" key="8">
    <source>
        <dbReference type="Proteomes" id="UP000694580"/>
    </source>
</evidence>
<feature type="compositionally biased region" description="Polar residues" evidence="4">
    <location>
        <begin position="624"/>
        <end position="643"/>
    </location>
</feature>
<dbReference type="SUPFAM" id="SSF47986">
    <property type="entry name" value="DEATH domain"/>
    <property type="match status" value="1"/>
</dbReference>
<dbReference type="GO" id="GO:0004672">
    <property type="term" value="F:protein kinase activity"/>
    <property type="evidence" value="ECO:0007669"/>
    <property type="project" value="InterPro"/>
</dbReference>
<dbReference type="InterPro" id="IPR017441">
    <property type="entry name" value="Protein_kinase_ATP_BS"/>
</dbReference>
<dbReference type="InterPro" id="IPR000488">
    <property type="entry name" value="Death_dom"/>
</dbReference>
<proteinExistence type="predicted"/>
<feature type="region of interest" description="Disordered" evidence="4">
    <location>
        <begin position="678"/>
        <end position="707"/>
    </location>
</feature>
<keyword evidence="2 3" id="KW-0067">ATP-binding</keyword>
<dbReference type="Pfam" id="PF00069">
    <property type="entry name" value="Pkinase"/>
    <property type="match status" value="1"/>
</dbReference>
<reference evidence="7" key="2">
    <citation type="submission" date="2025-09" db="UniProtKB">
        <authorList>
            <consortium name="Ensembl"/>
        </authorList>
    </citation>
    <scope>IDENTIFICATION</scope>
</reference>
<evidence type="ECO:0000259" key="6">
    <source>
        <dbReference type="PROSITE" id="PS50017"/>
    </source>
</evidence>
<dbReference type="Ensembl" id="ENSDCDT00010064639.1">
    <property type="protein sequence ID" value="ENSDCDP00010054102.1"/>
    <property type="gene ID" value="ENSDCDG00010031292.1"/>
</dbReference>
<dbReference type="PANTHER" id="PTHR27001:SF939">
    <property type="entry name" value="INTERLEUKIN 1 RECEPTOR ASSOCIATED KINASE 1"/>
    <property type="match status" value="1"/>
</dbReference>
<dbReference type="Gene3D" id="3.30.200.20">
    <property type="entry name" value="Phosphorylase Kinase, domain 1"/>
    <property type="match status" value="1"/>
</dbReference>
<dbReference type="InterPro" id="IPR000719">
    <property type="entry name" value="Prot_kinase_dom"/>
</dbReference>
<dbReference type="Gene3D" id="1.10.533.10">
    <property type="entry name" value="Death Domain, Fas"/>
    <property type="match status" value="1"/>
</dbReference>
<dbReference type="PANTHER" id="PTHR27001">
    <property type="entry name" value="OS01G0253100 PROTEIN"/>
    <property type="match status" value="1"/>
</dbReference>
<dbReference type="FunFam" id="1.10.533.10:FF:000030">
    <property type="entry name" value="Interleukin-1 receptor-associated kinase-like 2"/>
    <property type="match status" value="1"/>
</dbReference>
<feature type="binding site" evidence="3">
    <location>
        <position position="252"/>
    </location>
    <ligand>
        <name>ATP</name>
        <dbReference type="ChEBI" id="CHEBI:30616"/>
    </ligand>
</feature>
<gene>
    <name evidence="7" type="primary">IRAK1</name>
</gene>
<dbReference type="SUPFAM" id="SSF56112">
    <property type="entry name" value="Protein kinase-like (PK-like)"/>
    <property type="match status" value="1"/>
</dbReference>
<evidence type="ECO:0000256" key="4">
    <source>
        <dbReference type="SAM" id="MobiDB-lite"/>
    </source>
</evidence>
<dbReference type="InterPro" id="IPR011009">
    <property type="entry name" value="Kinase-like_dom_sf"/>
</dbReference>
<organism evidence="7 8">
    <name type="scientific">Denticeps clupeoides</name>
    <name type="common">denticle herring</name>
    <dbReference type="NCBI Taxonomy" id="299321"/>
    <lineage>
        <taxon>Eukaryota</taxon>
        <taxon>Metazoa</taxon>
        <taxon>Chordata</taxon>
        <taxon>Craniata</taxon>
        <taxon>Vertebrata</taxon>
        <taxon>Euteleostomi</taxon>
        <taxon>Actinopterygii</taxon>
        <taxon>Neopterygii</taxon>
        <taxon>Teleostei</taxon>
        <taxon>Clupei</taxon>
        <taxon>Clupeiformes</taxon>
        <taxon>Denticipitoidei</taxon>
        <taxon>Denticipitidae</taxon>
        <taxon>Denticeps</taxon>
    </lineage>
</organism>
<dbReference type="PROSITE" id="PS50011">
    <property type="entry name" value="PROTEIN_KINASE_DOM"/>
    <property type="match status" value="1"/>
</dbReference>
<evidence type="ECO:0000256" key="1">
    <source>
        <dbReference type="ARBA" id="ARBA00022741"/>
    </source>
</evidence>
<feature type="domain" description="Death" evidence="6">
    <location>
        <begin position="82"/>
        <end position="140"/>
    </location>
</feature>
<dbReference type="GO" id="GO:0005524">
    <property type="term" value="F:ATP binding"/>
    <property type="evidence" value="ECO:0007669"/>
    <property type="project" value="UniProtKB-UniRule"/>
</dbReference>
<dbReference type="PROSITE" id="PS00108">
    <property type="entry name" value="PROTEIN_KINASE_ST"/>
    <property type="match status" value="1"/>
</dbReference>
<reference evidence="7" key="1">
    <citation type="submission" date="2025-08" db="UniProtKB">
        <authorList>
            <consortium name="Ensembl"/>
        </authorList>
    </citation>
    <scope>IDENTIFICATION</scope>
</reference>
<evidence type="ECO:0000256" key="2">
    <source>
        <dbReference type="ARBA" id="ARBA00022840"/>
    </source>
</evidence>
<dbReference type="GO" id="GO:0045087">
    <property type="term" value="P:innate immune response"/>
    <property type="evidence" value="ECO:0007669"/>
    <property type="project" value="UniProtKB-ARBA"/>
</dbReference>
<dbReference type="SMART" id="SM00220">
    <property type="entry name" value="S_TKc"/>
    <property type="match status" value="1"/>
</dbReference>
<dbReference type="PROSITE" id="PS50017">
    <property type="entry name" value="DEATH_DOMAIN"/>
    <property type="match status" value="1"/>
</dbReference>
<dbReference type="GO" id="GO:0071345">
    <property type="term" value="P:cellular response to cytokine stimulus"/>
    <property type="evidence" value="ECO:0007669"/>
    <property type="project" value="UniProtKB-ARBA"/>
</dbReference>
<keyword evidence="1 3" id="KW-0547">Nucleotide-binding</keyword>
<dbReference type="Gene3D" id="1.10.510.10">
    <property type="entry name" value="Transferase(Phosphotransferase) domain 1"/>
    <property type="match status" value="1"/>
</dbReference>
<dbReference type="Proteomes" id="UP000694580">
    <property type="component" value="Unplaced"/>
</dbReference>
<keyword evidence="8" id="KW-1185">Reference proteome</keyword>
<feature type="region of interest" description="Disordered" evidence="4">
    <location>
        <begin position="618"/>
        <end position="643"/>
    </location>
</feature>
<feature type="domain" description="Protein kinase" evidence="5">
    <location>
        <begin position="224"/>
        <end position="540"/>
    </location>
</feature>
<protein>
    <recommendedName>
        <fullName evidence="9">Interleukin-1 receptor-associated kinase 1</fullName>
    </recommendedName>
</protein>
<dbReference type="Pfam" id="PF00531">
    <property type="entry name" value="Death"/>
    <property type="match status" value="1"/>
</dbReference>
<evidence type="ECO:0000313" key="7">
    <source>
        <dbReference type="Ensembl" id="ENSDCDP00010054102.1"/>
    </source>
</evidence>
<accession>A0AAY4E8X7</accession>